<dbReference type="Proteomes" id="UP000438991">
    <property type="component" value="Unassembled WGS sequence"/>
</dbReference>
<feature type="region of interest" description="Disordered" evidence="1">
    <location>
        <begin position="1"/>
        <end position="54"/>
    </location>
</feature>
<gene>
    <name evidence="2" type="ORF">GJ689_02985</name>
</gene>
<name>A0A9X5ARK3_9BRAD</name>
<accession>A0A9X5ARK3</accession>
<dbReference type="Pfam" id="PF06186">
    <property type="entry name" value="DUF992"/>
    <property type="match status" value="1"/>
</dbReference>
<evidence type="ECO:0000256" key="1">
    <source>
        <dbReference type="SAM" id="MobiDB-lite"/>
    </source>
</evidence>
<sequence length="260" mass="26829">MLPRPSATPRSRSPARASASEPRPPASSPLCGRADATSRRCRPPPDPRGTRGCRNHAVRLTHRHEASLWSAAGCGPATRDLASRGVGIRCVAPPAPRPPGLLEDSMSRLKVALLLAGSAVFASVPAAAQPLVNVGTLACQVSPTIGMVVGSTQQAHCVFKPYRGRKQTAYVGAVSRVGLDVGVSQGGPIVWSVWAPTPRLPRRALAGSYTGASSSLAVGIGLGSNVLVGGPYRSITLQPAMLQNYVGVNVALGVSGLTLR</sequence>
<evidence type="ECO:0000313" key="3">
    <source>
        <dbReference type="Proteomes" id="UP000438991"/>
    </source>
</evidence>
<protein>
    <submittedName>
        <fullName evidence="2">DUF992 domain-containing protein</fullName>
    </submittedName>
</protein>
<reference evidence="2 3" key="1">
    <citation type="submission" date="2019-11" db="EMBL/GenBank/DDBJ databases">
        <title>Whole-genome sequence of Rhodoplanes serenus DSM 18633, type strain.</title>
        <authorList>
            <person name="Kyndt J.A."/>
            <person name="Meyer T.E."/>
        </authorList>
    </citation>
    <scope>NUCLEOTIDE SEQUENCE [LARGE SCALE GENOMIC DNA]</scope>
    <source>
        <strain evidence="2 3">DSM 18633</strain>
    </source>
</reference>
<proteinExistence type="predicted"/>
<feature type="compositionally biased region" description="Low complexity" evidence="1">
    <location>
        <begin position="1"/>
        <end position="21"/>
    </location>
</feature>
<organism evidence="2 3">
    <name type="scientific">Rhodoplanes serenus</name>
    <dbReference type="NCBI Taxonomy" id="200615"/>
    <lineage>
        <taxon>Bacteria</taxon>
        <taxon>Pseudomonadati</taxon>
        <taxon>Pseudomonadota</taxon>
        <taxon>Alphaproteobacteria</taxon>
        <taxon>Hyphomicrobiales</taxon>
        <taxon>Nitrobacteraceae</taxon>
        <taxon>Rhodoplanes</taxon>
    </lineage>
</organism>
<comment type="caution">
    <text evidence="2">The sequence shown here is derived from an EMBL/GenBank/DDBJ whole genome shotgun (WGS) entry which is preliminary data.</text>
</comment>
<evidence type="ECO:0000313" key="2">
    <source>
        <dbReference type="EMBL" id="MTW15168.1"/>
    </source>
</evidence>
<dbReference type="AlphaFoldDB" id="A0A9X5ARK3"/>
<dbReference type="EMBL" id="WNKV01000002">
    <property type="protein sequence ID" value="MTW15168.1"/>
    <property type="molecule type" value="Genomic_DNA"/>
</dbReference>
<dbReference type="InterPro" id="IPR009333">
    <property type="entry name" value="DUF992"/>
</dbReference>